<dbReference type="InParanoid" id="W3XM54"/>
<dbReference type="eggNOG" id="ENOG502QQIR">
    <property type="taxonomic scope" value="Eukaryota"/>
</dbReference>
<gene>
    <name evidence="2" type="ORF">PFICI_00395</name>
</gene>
<dbReference type="Pfam" id="PF26639">
    <property type="entry name" value="Het-6_barrel"/>
    <property type="match status" value="1"/>
</dbReference>
<feature type="domain" description="Heterokaryon incompatibility" evidence="1">
    <location>
        <begin position="46"/>
        <end position="202"/>
    </location>
</feature>
<dbReference type="Pfam" id="PF06985">
    <property type="entry name" value="HET"/>
    <property type="match status" value="1"/>
</dbReference>
<evidence type="ECO:0000313" key="2">
    <source>
        <dbReference type="EMBL" id="ETS86567.1"/>
    </source>
</evidence>
<sequence>MSRPKYSALLELASTRQFRLLKLHRGFNEPLSGELIHSTIHQSPPFRALSYTWNTAFEDNDSEKDLPPSVIIVDGIPVSIGQNLATALVALRDWHGGADGFVWNDAICIDQNNYAERAYQVSIMGEIYNAADSVSVWLGTEAQDSDRAIDFLRLLARVHREPKDRRTKTLAMARNPKMEAEWKALDALWKRRWWHRAWVLQETALARRSDFSCGRGLILDSDVYDGTQALRDVWPALREILAVNYDIVLRESTFNAINGITRIRKARLEGTLFNMLTCHFRTTSPRATDPRDYIFAKMGLASNGYLVKPSYSESVEEVYTRFVVDYIEGTRSLDIIHSDGRPRVIPNLPSWVPDWSTHHNAEPIQPELTATQLEPNPSYRPYRASNELLASVVFESPVPVAEGRSTASAGARLAKLKCRGRYFDTVDGVTRVDKEVSYEPYYTYERIVDPAVEPRSNKKSFYASEREVVEAICNSVFSVVNHDGNLWPAGSSNTLISHFANAEALLQHSDEYDDYDGDEDRIDLELLIPGYRCLRDFRIGGRTIADMMCGAASHRRAVMPVRKASHELYHRAGSGFGPHDIDRKFRDSLLYRRWLTTADKGAVGSGPLETRAGDVVVILNGCTIPVILRPEGEEQYSVVGAGFVHGIMYGEAAENKTDERWFALI</sequence>
<dbReference type="InterPro" id="IPR010730">
    <property type="entry name" value="HET"/>
</dbReference>
<dbReference type="AlphaFoldDB" id="W3XM54"/>
<accession>W3XM54</accession>
<evidence type="ECO:0000313" key="3">
    <source>
        <dbReference type="Proteomes" id="UP000030651"/>
    </source>
</evidence>
<protein>
    <recommendedName>
        <fullName evidence="1">Heterokaryon incompatibility domain-containing protein</fullName>
    </recommendedName>
</protein>
<dbReference type="GeneID" id="19265408"/>
<dbReference type="OrthoDB" id="3548654at2759"/>
<name>W3XM54_PESFW</name>
<dbReference type="Proteomes" id="UP000030651">
    <property type="component" value="Unassembled WGS sequence"/>
</dbReference>
<dbReference type="PANTHER" id="PTHR24148:SF73">
    <property type="entry name" value="HET DOMAIN PROTEIN (AFU_ORTHOLOGUE AFUA_8G01020)"/>
    <property type="match status" value="1"/>
</dbReference>
<reference evidence="3" key="1">
    <citation type="journal article" date="2015" name="BMC Genomics">
        <title>Genomic and transcriptomic analysis of the endophytic fungus Pestalotiopsis fici reveals its lifestyle and high potential for synthesis of natural products.</title>
        <authorList>
            <person name="Wang X."/>
            <person name="Zhang X."/>
            <person name="Liu L."/>
            <person name="Xiang M."/>
            <person name="Wang W."/>
            <person name="Sun X."/>
            <person name="Che Y."/>
            <person name="Guo L."/>
            <person name="Liu G."/>
            <person name="Guo L."/>
            <person name="Wang C."/>
            <person name="Yin W.B."/>
            <person name="Stadler M."/>
            <person name="Zhang X."/>
            <person name="Liu X."/>
        </authorList>
    </citation>
    <scope>NUCLEOTIDE SEQUENCE [LARGE SCALE GENOMIC DNA]</scope>
    <source>
        <strain evidence="3">W106-1 / CGMCC3.15140</strain>
    </source>
</reference>
<organism evidence="2 3">
    <name type="scientific">Pestalotiopsis fici (strain W106-1 / CGMCC3.15140)</name>
    <dbReference type="NCBI Taxonomy" id="1229662"/>
    <lineage>
        <taxon>Eukaryota</taxon>
        <taxon>Fungi</taxon>
        <taxon>Dikarya</taxon>
        <taxon>Ascomycota</taxon>
        <taxon>Pezizomycotina</taxon>
        <taxon>Sordariomycetes</taxon>
        <taxon>Xylariomycetidae</taxon>
        <taxon>Amphisphaeriales</taxon>
        <taxon>Sporocadaceae</taxon>
        <taxon>Pestalotiopsis</taxon>
    </lineage>
</organism>
<evidence type="ECO:0000259" key="1">
    <source>
        <dbReference type="Pfam" id="PF06985"/>
    </source>
</evidence>
<dbReference type="EMBL" id="KI912109">
    <property type="protein sequence ID" value="ETS86567.1"/>
    <property type="molecule type" value="Genomic_DNA"/>
</dbReference>
<dbReference type="KEGG" id="pfy:PFICI_00395"/>
<dbReference type="HOGENOM" id="CLU_004184_7_2_1"/>
<dbReference type="RefSeq" id="XP_007827167.1">
    <property type="nucleotide sequence ID" value="XM_007828976.1"/>
</dbReference>
<keyword evidence="3" id="KW-1185">Reference proteome</keyword>
<dbReference type="InterPro" id="IPR052895">
    <property type="entry name" value="HetReg/Transcr_Mod"/>
</dbReference>
<proteinExistence type="predicted"/>
<dbReference type="PANTHER" id="PTHR24148">
    <property type="entry name" value="ANKYRIN REPEAT DOMAIN-CONTAINING PROTEIN 39 HOMOLOG-RELATED"/>
    <property type="match status" value="1"/>
</dbReference>